<accession>A0A015XA04</accession>
<comment type="caution">
    <text evidence="2">The sequence shown here is derived from an EMBL/GenBank/DDBJ whole genome shotgun (WGS) entry which is preliminary data.</text>
</comment>
<organism evidence="2 3">
    <name type="scientific">Bacteroides fragilis str. 3998T(B)3</name>
    <dbReference type="NCBI Taxonomy" id="1339316"/>
    <lineage>
        <taxon>Bacteria</taxon>
        <taxon>Pseudomonadati</taxon>
        <taxon>Bacteroidota</taxon>
        <taxon>Bacteroidia</taxon>
        <taxon>Bacteroidales</taxon>
        <taxon>Bacteroidaceae</taxon>
        <taxon>Bacteroides</taxon>
    </lineage>
</organism>
<evidence type="ECO:0000256" key="1">
    <source>
        <dbReference type="SAM" id="SignalP"/>
    </source>
</evidence>
<name>A0A015XA04_BACFG</name>
<keyword evidence="1" id="KW-0732">Signal</keyword>
<gene>
    <name evidence="2" type="ORF">M125_3826</name>
</gene>
<dbReference type="PROSITE" id="PS51257">
    <property type="entry name" value="PROKAR_LIPOPROTEIN"/>
    <property type="match status" value="1"/>
</dbReference>
<feature type="signal peptide" evidence="1">
    <location>
        <begin position="1"/>
        <end position="19"/>
    </location>
</feature>
<reference evidence="2 3" key="1">
    <citation type="submission" date="2014-02" db="EMBL/GenBank/DDBJ databases">
        <authorList>
            <person name="Sears C."/>
            <person name="Carroll K."/>
            <person name="Sack B.R."/>
            <person name="Qadri F."/>
            <person name="Myers L.L."/>
            <person name="Chung G.-T."/>
            <person name="Escheverria P."/>
            <person name="Fraser C.M."/>
            <person name="Sadzewicz L."/>
            <person name="Shefchek K.A."/>
            <person name="Tallon L."/>
            <person name="Das S.P."/>
            <person name="Daugherty S."/>
            <person name="Mongodin E.F."/>
        </authorList>
    </citation>
    <scope>NUCLEOTIDE SEQUENCE [LARGE SCALE GENOMIC DNA]</scope>
    <source>
        <strain evidence="3">3998T(B)3</strain>
    </source>
</reference>
<sequence>MKTKFFLAAAMVAFSFAMVSCVGNKTANSDAAADSTSVAVEAAESAATCCKSDSVACDSTKACCKDKAACDQKTECPQKEDCAKKTCDKK</sequence>
<dbReference type="EMBL" id="JGDB01000241">
    <property type="protein sequence ID" value="EXY89505.1"/>
    <property type="molecule type" value="Genomic_DNA"/>
</dbReference>
<proteinExistence type="predicted"/>
<dbReference type="RefSeq" id="WP_005799045.1">
    <property type="nucleotide sequence ID" value="NZ_JGDB01000241.1"/>
</dbReference>
<dbReference type="Proteomes" id="UP000020773">
    <property type="component" value="Unassembled WGS sequence"/>
</dbReference>
<feature type="chain" id="PRO_5001479308" description="Lipoprotein" evidence="1">
    <location>
        <begin position="20"/>
        <end position="90"/>
    </location>
</feature>
<protein>
    <recommendedName>
        <fullName evidence="4">Lipoprotein</fullName>
    </recommendedName>
</protein>
<dbReference type="PATRIC" id="fig|1339316.3.peg.3626"/>
<evidence type="ECO:0000313" key="2">
    <source>
        <dbReference type="EMBL" id="EXY89505.1"/>
    </source>
</evidence>
<dbReference type="AlphaFoldDB" id="A0A015XA04"/>
<evidence type="ECO:0008006" key="4">
    <source>
        <dbReference type="Google" id="ProtNLM"/>
    </source>
</evidence>
<evidence type="ECO:0000313" key="3">
    <source>
        <dbReference type="Proteomes" id="UP000020773"/>
    </source>
</evidence>